<reference evidence="1 2" key="1">
    <citation type="submission" date="2024-07" db="EMBL/GenBank/DDBJ databases">
        <authorList>
            <person name="Ren Q."/>
        </authorList>
    </citation>
    <scope>NUCLEOTIDE SEQUENCE [LARGE SCALE GENOMIC DNA]</scope>
    <source>
        <strain evidence="1 2">REN37</strain>
    </source>
</reference>
<protein>
    <submittedName>
        <fullName evidence="1">Uncharacterized protein</fullName>
    </submittedName>
</protein>
<proteinExistence type="predicted"/>
<dbReference type="Proteomes" id="UP001562065">
    <property type="component" value="Unassembled WGS sequence"/>
</dbReference>
<gene>
    <name evidence="1" type="ORF">AB5I84_06005</name>
</gene>
<dbReference type="RefSeq" id="WP_369454952.1">
    <property type="nucleotide sequence ID" value="NZ_JBGCUO010000001.1"/>
</dbReference>
<evidence type="ECO:0000313" key="2">
    <source>
        <dbReference type="Proteomes" id="UP001562065"/>
    </source>
</evidence>
<accession>A0ABV4AGM9</accession>
<name>A0ABV4AGM9_9GAMM</name>
<organism evidence="1 2">
    <name type="scientific">Isoalcanivorax beigongshangi</name>
    <dbReference type="NCBI Taxonomy" id="3238810"/>
    <lineage>
        <taxon>Bacteria</taxon>
        <taxon>Pseudomonadati</taxon>
        <taxon>Pseudomonadota</taxon>
        <taxon>Gammaproteobacteria</taxon>
        <taxon>Oceanospirillales</taxon>
        <taxon>Alcanivoracaceae</taxon>
        <taxon>Isoalcanivorax</taxon>
    </lineage>
</organism>
<dbReference type="EMBL" id="JBGCUO010000001">
    <property type="protein sequence ID" value="MEY1661702.1"/>
    <property type="molecule type" value="Genomic_DNA"/>
</dbReference>
<comment type="caution">
    <text evidence="1">The sequence shown here is derived from an EMBL/GenBank/DDBJ whole genome shotgun (WGS) entry which is preliminary data.</text>
</comment>
<sequence>MPKMPLLCPHCESRDLDYPWQLDDDSLIHCQRCGTEAPYRQVLKYSIQARIERMAQPRPPRRRR</sequence>
<evidence type="ECO:0000313" key="1">
    <source>
        <dbReference type="EMBL" id="MEY1661702.1"/>
    </source>
</evidence>
<keyword evidence="2" id="KW-1185">Reference proteome</keyword>